<evidence type="ECO:0000256" key="8">
    <source>
        <dbReference type="SAM" id="MobiDB-lite"/>
    </source>
</evidence>
<evidence type="ECO:0000259" key="11">
    <source>
        <dbReference type="PROSITE" id="PS51195"/>
    </source>
</evidence>
<dbReference type="InterPro" id="IPR011545">
    <property type="entry name" value="DEAD/DEAH_box_helicase_dom"/>
</dbReference>
<dbReference type="InterPro" id="IPR014001">
    <property type="entry name" value="Helicase_ATP-bd"/>
</dbReference>
<dbReference type="PROSITE" id="PS00039">
    <property type="entry name" value="DEAD_ATP_HELICASE"/>
    <property type="match status" value="1"/>
</dbReference>
<keyword evidence="4 7" id="KW-0067">ATP-binding</keyword>
<evidence type="ECO:0000256" key="2">
    <source>
        <dbReference type="ARBA" id="ARBA00022801"/>
    </source>
</evidence>
<sequence length="450" mass="49166">MLNTLKLQAIFSNEPAPFMTSAANPSNFNELGLIPELIARLSDLEYSQPTPIQAKAIPSILAGSDLIAGANTGSGKTATFALPMLQTLFLAKGANKTPSKGNFVSGLILVPTRELATQVADSVKSYSANFNGAIKTVAVFGGVSVNTQMQALRGGADIIVATPGRLLDLISSNAIKLDKVSTLVLDEADRMLSLGFTEELAELLALMPAKKQTMLFSATFPEQVTQLTQELLTNPVEIQVQSKDESTLVQRVFTVNKGEKTTVLAHLIKQHKWRQALIFVNAKKDCEHLASKLEKRGVNAQVFHGDKGQSERTRVIEKFKAGEIEVLIATDIAARGLDIAKLPVVINFNLPRSPADYMHRIGRSGRAGEVGLALSLIDYEDFHHFKIIEKKNKLRLEREEVAGFTVNQANLDAAQALKNDKPMAKPEGTGKKKKKKSNQEDDVWSGWRKR</sequence>
<proteinExistence type="inferred from homology"/>
<dbReference type="PROSITE" id="PS51195">
    <property type="entry name" value="Q_MOTIF"/>
    <property type="match status" value="1"/>
</dbReference>
<organism evidence="12 13">
    <name type="scientific">Pseudoalteromonas issachenkonii</name>
    <dbReference type="NCBI Taxonomy" id="152297"/>
    <lineage>
        <taxon>Bacteria</taxon>
        <taxon>Pseudomonadati</taxon>
        <taxon>Pseudomonadota</taxon>
        <taxon>Gammaproteobacteria</taxon>
        <taxon>Alteromonadales</taxon>
        <taxon>Pseudoalteromonadaceae</taxon>
        <taxon>Pseudoalteromonas</taxon>
    </lineage>
</organism>
<dbReference type="PANTHER" id="PTHR47959:SF13">
    <property type="entry name" value="ATP-DEPENDENT RNA HELICASE RHLE"/>
    <property type="match status" value="1"/>
</dbReference>
<dbReference type="PANTHER" id="PTHR47959">
    <property type="entry name" value="ATP-DEPENDENT RNA HELICASE RHLE-RELATED"/>
    <property type="match status" value="1"/>
</dbReference>
<comment type="similarity">
    <text evidence="5 7">Belongs to the DEAD box helicase family.</text>
</comment>
<dbReference type="InterPro" id="IPR000629">
    <property type="entry name" value="RNA-helicase_DEAD-box_CS"/>
</dbReference>
<dbReference type="InterPro" id="IPR014014">
    <property type="entry name" value="RNA_helicase_DEAD_Q_motif"/>
</dbReference>
<evidence type="ECO:0000256" key="6">
    <source>
        <dbReference type="PROSITE-ProRule" id="PRU00552"/>
    </source>
</evidence>
<accession>A0ABM6N740</accession>
<evidence type="ECO:0000256" key="5">
    <source>
        <dbReference type="ARBA" id="ARBA00038437"/>
    </source>
</evidence>
<feature type="domain" description="Helicase C-terminal" evidence="10">
    <location>
        <begin position="262"/>
        <end position="412"/>
    </location>
</feature>
<evidence type="ECO:0000256" key="4">
    <source>
        <dbReference type="ARBA" id="ARBA00022840"/>
    </source>
</evidence>
<evidence type="ECO:0008006" key="14">
    <source>
        <dbReference type="Google" id="ProtNLM"/>
    </source>
</evidence>
<name>A0ABM6N740_9GAMM</name>
<dbReference type="Gene3D" id="3.40.50.300">
    <property type="entry name" value="P-loop containing nucleotide triphosphate hydrolases"/>
    <property type="match status" value="2"/>
</dbReference>
<feature type="domain" description="DEAD-box RNA helicase Q" evidence="11">
    <location>
        <begin position="26"/>
        <end position="54"/>
    </location>
</feature>
<reference evidence="12 13" key="1">
    <citation type="submission" date="2015-06" db="EMBL/GenBank/DDBJ databases">
        <authorList>
            <person name="Xie B.-B."/>
            <person name="Rong J.-C."/>
            <person name="Qin Q.-L."/>
            <person name="Zhang Y.-Z."/>
        </authorList>
    </citation>
    <scope>NUCLEOTIDE SEQUENCE [LARGE SCALE GENOMIC DNA]</scope>
    <source>
        <strain evidence="12 13">KMM 3549</strain>
    </source>
</reference>
<dbReference type="CDD" id="cd18787">
    <property type="entry name" value="SF2_C_DEAD"/>
    <property type="match status" value="1"/>
</dbReference>
<dbReference type="SMART" id="SM00487">
    <property type="entry name" value="DEXDc"/>
    <property type="match status" value="1"/>
</dbReference>
<evidence type="ECO:0000256" key="3">
    <source>
        <dbReference type="ARBA" id="ARBA00022806"/>
    </source>
</evidence>
<keyword evidence="1 7" id="KW-0547">Nucleotide-binding</keyword>
<evidence type="ECO:0000313" key="13">
    <source>
        <dbReference type="Proteomes" id="UP000217258"/>
    </source>
</evidence>
<dbReference type="SUPFAM" id="SSF52540">
    <property type="entry name" value="P-loop containing nucleoside triphosphate hydrolases"/>
    <property type="match status" value="1"/>
</dbReference>
<feature type="compositionally biased region" description="Basic and acidic residues" evidence="8">
    <location>
        <begin position="418"/>
        <end position="430"/>
    </location>
</feature>
<protein>
    <recommendedName>
        <fullName evidence="14">ATP-dependent RNA helicase RhlE</fullName>
    </recommendedName>
</protein>
<keyword evidence="2 7" id="KW-0378">Hydrolase</keyword>
<dbReference type="SMART" id="SM00490">
    <property type="entry name" value="HELICc"/>
    <property type="match status" value="1"/>
</dbReference>
<keyword evidence="3 7" id="KW-0347">Helicase</keyword>
<dbReference type="InterPro" id="IPR050079">
    <property type="entry name" value="DEAD_box_RNA_helicase"/>
</dbReference>
<dbReference type="EMBL" id="CP011030">
    <property type="protein sequence ID" value="ATC92174.1"/>
    <property type="molecule type" value="Genomic_DNA"/>
</dbReference>
<evidence type="ECO:0000313" key="12">
    <source>
        <dbReference type="EMBL" id="ATC92174.1"/>
    </source>
</evidence>
<keyword evidence="13" id="KW-1185">Reference proteome</keyword>
<dbReference type="PROSITE" id="PS51194">
    <property type="entry name" value="HELICASE_CTER"/>
    <property type="match status" value="1"/>
</dbReference>
<dbReference type="Proteomes" id="UP000217258">
    <property type="component" value="Chromosome I"/>
</dbReference>
<dbReference type="CDD" id="cd00268">
    <property type="entry name" value="DEADc"/>
    <property type="match status" value="1"/>
</dbReference>
<dbReference type="InterPro" id="IPR027417">
    <property type="entry name" value="P-loop_NTPase"/>
</dbReference>
<feature type="domain" description="Helicase ATP-binding" evidence="9">
    <location>
        <begin position="57"/>
        <end position="238"/>
    </location>
</feature>
<feature type="short sequence motif" description="Q motif" evidence="6">
    <location>
        <begin position="26"/>
        <end position="54"/>
    </location>
</feature>
<dbReference type="InterPro" id="IPR044742">
    <property type="entry name" value="DEAD/DEAH_RhlB"/>
</dbReference>
<evidence type="ECO:0000259" key="9">
    <source>
        <dbReference type="PROSITE" id="PS51192"/>
    </source>
</evidence>
<evidence type="ECO:0000256" key="1">
    <source>
        <dbReference type="ARBA" id="ARBA00022741"/>
    </source>
</evidence>
<dbReference type="Pfam" id="PF00271">
    <property type="entry name" value="Helicase_C"/>
    <property type="match status" value="1"/>
</dbReference>
<gene>
    <name evidence="12" type="ORF">PISS_a3524</name>
</gene>
<evidence type="ECO:0000256" key="7">
    <source>
        <dbReference type="RuleBase" id="RU000492"/>
    </source>
</evidence>
<dbReference type="PROSITE" id="PS51192">
    <property type="entry name" value="HELICASE_ATP_BIND_1"/>
    <property type="match status" value="1"/>
</dbReference>
<dbReference type="Pfam" id="PF00270">
    <property type="entry name" value="DEAD"/>
    <property type="match status" value="1"/>
</dbReference>
<evidence type="ECO:0000259" key="10">
    <source>
        <dbReference type="PROSITE" id="PS51194"/>
    </source>
</evidence>
<dbReference type="InterPro" id="IPR001650">
    <property type="entry name" value="Helicase_C-like"/>
</dbReference>
<feature type="region of interest" description="Disordered" evidence="8">
    <location>
        <begin position="415"/>
        <end position="450"/>
    </location>
</feature>